<dbReference type="InterPro" id="IPR009057">
    <property type="entry name" value="Homeodomain-like_sf"/>
</dbReference>
<dbReference type="Gene3D" id="1.10.10.60">
    <property type="entry name" value="Homeodomain-like"/>
    <property type="match status" value="1"/>
</dbReference>
<feature type="region of interest" description="Disordered" evidence="1">
    <location>
        <begin position="355"/>
        <end position="377"/>
    </location>
</feature>
<dbReference type="PROSITE" id="PS50090">
    <property type="entry name" value="MYB_LIKE"/>
    <property type="match status" value="1"/>
</dbReference>
<feature type="region of interest" description="Disordered" evidence="1">
    <location>
        <begin position="66"/>
        <end position="286"/>
    </location>
</feature>
<evidence type="ECO:0000313" key="4">
    <source>
        <dbReference type="Proteomes" id="UP000663760"/>
    </source>
</evidence>
<accession>A0A7I8KDD5</accession>
<dbReference type="PANTHER" id="PTHR14000:SF17">
    <property type="entry name" value="MYB-LIKE DOMAIN-CONTAINING PROTEIN"/>
    <property type="match status" value="1"/>
</dbReference>
<feature type="compositionally biased region" description="Low complexity" evidence="1">
    <location>
        <begin position="276"/>
        <end position="286"/>
    </location>
</feature>
<dbReference type="CDD" id="cd00167">
    <property type="entry name" value="SANT"/>
    <property type="match status" value="1"/>
</dbReference>
<gene>
    <name evidence="3" type="ORF">SI8410_05006413</name>
</gene>
<keyword evidence="4" id="KW-1185">Reference proteome</keyword>
<feature type="region of interest" description="Disordered" evidence="1">
    <location>
        <begin position="412"/>
        <end position="440"/>
    </location>
</feature>
<dbReference type="EMBL" id="LR746268">
    <property type="protein sequence ID" value="CAA7395750.1"/>
    <property type="molecule type" value="Genomic_DNA"/>
</dbReference>
<feature type="domain" description="Myb-like" evidence="2">
    <location>
        <begin position="279"/>
        <end position="332"/>
    </location>
</feature>
<sequence length="545" mass="59900">MSIRLYPLPFTKLIGSPRPPSPPPKLIFDFSSSPSSLLLTSLYLSPPLSLSLSLSLTLSLWSEMRQKKPTGGPKINAGKGSRTGGATTLTTPCRRSPRLLLLRGEPGGLVGSSICGSTTEDDDAEGRESSSKMPPSSPSDSDGERPAARLSTSGKNSGGGAASEKNCRRSTRLMGTSGRGLKVEIVNGDGRERKREKERDASAIRVLRVRKCRPSTDSSNHPFEDEAGSDEPEECLSSAVKRKKKRISAAPRTKKGGEKKVRQTKELQEGFSPQRGCGESSSGSSGWTYEQEMALRRAYLLAKPSPQFWKKISKMVPGRSAQECFDRMHSKLTTPAQLPPRSRVKLPADLSPLPCGDLFGKNSKRPKNSRRKDHLGSKAVRHMLRKHSVVDQAQEVDLFSVLETSQNAFPQVPRIPSEKEPMTDSPRLVQGKGGDLSGGKKKILSRCSQVSPEVLRPIKNILLHERYIDQLHCREAVRRRTHCERRMHCVGLENGKENVVNSAKSALISDAREIIHQFGYSLAAPSSKFVDTDEEEEEEEVEDDA</sequence>
<feature type="compositionally biased region" description="Basic and acidic residues" evidence="1">
    <location>
        <begin position="255"/>
        <end position="268"/>
    </location>
</feature>
<feature type="compositionally biased region" description="Low complexity" evidence="1">
    <location>
        <begin position="131"/>
        <end position="140"/>
    </location>
</feature>
<organism evidence="3 4">
    <name type="scientific">Spirodela intermedia</name>
    <name type="common">Intermediate duckweed</name>
    <dbReference type="NCBI Taxonomy" id="51605"/>
    <lineage>
        <taxon>Eukaryota</taxon>
        <taxon>Viridiplantae</taxon>
        <taxon>Streptophyta</taxon>
        <taxon>Embryophyta</taxon>
        <taxon>Tracheophyta</taxon>
        <taxon>Spermatophyta</taxon>
        <taxon>Magnoliopsida</taxon>
        <taxon>Liliopsida</taxon>
        <taxon>Araceae</taxon>
        <taxon>Lemnoideae</taxon>
        <taxon>Spirodela</taxon>
    </lineage>
</organism>
<feature type="compositionally biased region" description="Basic residues" evidence="1">
    <location>
        <begin position="362"/>
        <end position="377"/>
    </location>
</feature>
<dbReference type="SUPFAM" id="SSF46689">
    <property type="entry name" value="Homeodomain-like"/>
    <property type="match status" value="1"/>
</dbReference>
<dbReference type="PANTHER" id="PTHR14000">
    <property type="entry name" value="FINGER CCCH DOMAIN PROTEIN, PUTATIVE (DUF3755)-RELATED"/>
    <property type="match status" value="1"/>
</dbReference>
<feature type="compositionally biased region" description="Acidic residues" evidence="1">
    <location>
        <begin position="225"/>
        <end position="234"/>
    </location>
</feature>
<dbReference type="OrthoDB" id="552191at2759"/>
<name>A0A7I8KDD5_SPIIN</name>
<feature type="compositionally biased region" description="Low complexity" evidence="1">
    <location>
        <begin position="87"/>
        <end position="104"/>
    </location>
</feature>
<evidence type="ECO:0000313" key="3">
    <source>
        <dbReference type="EMBL" id="CAA7395750.1"/>
    </source>
</evidence>
<feature type="compositionally biased region" description="Basic and acidic residues" evidence="1">
    <location>
        <begin position="189"/>
        <end position="202"/>
    </location>
</feature>
<reference evidence="3" key="1">
    <citation type="submission" date="2020-02" db="EMBL/GenBank/DDBJ databases">
        <authorList>
            <person name="Scholz U."/>
            <person name="Mascher M."/>
            <person name="Fiebig A."/>
        </authorList>
    </citation>
    <scope>NUCLEOTIDE SEQUENCE</scope>
</reference>
<proteinExistence type="predicted"/>
<evidence type="ECO:0000256" key="1">
    <source>
        <dbReference type="SAM" id="MobiDB-lite"/>
    </source>
</evidence>
<dbReference type="Proteomes" id="UP000663760">
    <property type="component" value="Chromosome 5"/>
</dbReference>
<dbReference type="AlphaFoldDB" id="A0A7I8KDD5"/>
<evidence type="ECO:0000259" key="2">
    <source>
        <dbReference type="PROSITE" id="PS50090"/>
    </source>
</evidence>
<dbReference type="InterPro" id="IPR001005">
    <property type="entry name" value="SANT/Myb"/>
</dbReference>
<protein>
    <recommendedName>
        <fullName evidence="2">Myb-like domain-containing protein</fullName>
    </recommendedName>
</protein>